<evidence type="ECO:0000313" key="2">
    <source>
        <dbReference type="Proteomes" id="UP000093053"/>
    </source>
</evidence>
<proteinExistence type="predicted"/>
<evidence type="ECO:0000313" key="1">
    <source>
        <dbReference type="EMBL" id="ANZ35559.1"/>
    </source>
</evidence>
<sequence length="109" mass="11553">MNNGESSDVNVVLAHFLGIRRHDGLVSVERAKAAAVRLADRAYKQLSAGTRGEDIAAAFDQRAAMVEVVGAAVDEWIEEQAAAGDELAVKLRRTPAEPVNETGPGVSIQ</sequence>
<dbReference type="EMBL" id="CP016793">
    <property type="protein sequence ID" value="ANZ35559.1"/>
    <property type="molecule type" value="Genomic_DNA"/>
</dbReference>
<dbReference type="KEGG" id="led:BBK82_05145"/>
<protein>
    <submittedName>
        <fullName evidence="1">Uncharacterized protein</fullName>
    </submittedName>
</protein>
<dbReference type="AlphaFoldDB" id="A0A1B2HCX7"/>
<reference evidence="1 2" key="1">
    <citation type="submission" date="2016-07" db="EMBL/GenBank/DDBJ databases">
        <title>Complete genome sequence of the Lentzea guizhouensis DHS C013.</title>
        <authorList>
            <person name="Cao C."/>
        </authorList>
    </citation>
    <scope>NUCLEOTIDE SEQUENCE [LARGE SCALE GENOMIC DNA]</scope>
    <source>
        <strain evidence="1 2">DHS C013</strain>
    </source>
</reference>
<organism evidence="1 2">
    <name type="scientific">Lentzea guizhouensis</name>
    <dbReference type="NCBI Taxonomy" id="1586287"/>
    <lineage>
        <taxon>Bacteria</taxon>
        <taxon>Bacillati</taxon>
        <taxon>Actinomycetota</taxon>
        <taxon>Actinomycetes</taxon>
        <taxon>Pseudonocardiales</taxon>
        <taxon>Pseudonocardiaceae</taxon>
        <taxon>Lentzea</taxon>
    </lineage>
</organism>
<keyword evidence="2" id="KW-1185">Reference proteome</keyword>
<dbReference type="STRING" id="1586287.BBK82_05145"/>
<dbReference type="RefSeq" id="WP_065913969.1">
    <property type="nucleotide sequence ID" value="NZ_CP016793.1"/>
</dbReference>
<gene>
    <name evidence="1" type="ORF">BBK82_05145</name>
</gene>
<accession>A0A1B2HCX7</accession>
<dbReference type="Proteomes" id="UP000093053">
    <property type="component" value="Chromosome"/>
</dbReference>
<name>A0A1B2HCX7_9PSEU</name>